<evidence type="ECO:0000313" key="2">
    <source>
        <dbReference type="Proteomes" id="UP000267841"/>
    </source>
</evidence>
<accession>A0A497XTN4</accession>
<organism evidence="1 2">
    <name type="scientific">Hydrogenivirga caldilitoris</name>
    <dbReference type="NCBI Taxonomy" id="246264"/>
    <lineage>
        <taxon>Bacteria</taxon>
        <taxon>Pseudomonadati</taxon>
        <taxon>Aquificota</taxon>
        <taxon>Aquificia</taxon>
        <taxon>Aquificales</taxon>
        <taxon>Aquificaceae</taxon>
        <taxon>Hydrogenivirga</taxon>
    </lineage>
</organism>
<dbReference type="Proteomes" id="UP000267841">
    <property type="component" value="Unassembled WGS sequence"/>
</dbReference>
<name>A0A497XTN4_9AQUI</name>
<dbReference type="AlphaFoldDB" id="A0A497XTN4"/>
<reference evidence="1 2" key="1">
    <citation type="submission" date="2018-10" db="EMBL/GenBank/DDBJ databases">
        <title>Genomic Encyclopedia of Archaeal and Bacterial Type Strains, Phase II (KMG-II): from individual species to whole genera.</title>
        <authorList>
            <person name="Goeker M."/>
        </authorList>
    </citation>
    <scope>NUCLEOTIDE SEQUENCE [LARGE SCALE GENOMIC DNA]</scope>
    <source>
        <strain evidence="1 2">DSM 16510</strain>
    </source>
</reference>
<evidence type="ECO:0000313" key="1">
    <source>
        <dbReference type="EMBL" id="RLJ70283.1"/>
    </source>
</evidence>
<dbReference type="RefSeq" id="WP_121009662.1">
    <property type="nucleotide sequence ID" value="NZ_RCCJ01000001.1"/>
</dbReference>
<dbReference type="OrthoDB" id="8564048at2"/>
<gene>
    <name evidence="1" type="ORF">BCF55_0551</name>
</gene>
<dbReference type="EMBL" id="RCCJ01000001">
    <property type="protein sequence ID" value="RLJ70283.1"/>
    <property type="molecule type" value="Genomic_DNA"/>
</dbReference>
<proteinExistence type="predicted"/>
<protein>
    <submittedName>
        <fullName evidence="1">Uncharacterized protein</fullName>
    </submittedName>
</protein>
<keyword evidence="2" id="KW-1185">Reference proteome</keyword>
<sequence length="116" mass="13326">METVSLIRTPKLYIAPELLDRARKEGRYLVLYPTLKFSCLIAKRFRAELSEEQPEEGIEVDVGNAQVYIVFSVVGSRFCGGEKGFEEMDFPVKEPERFLPKWIKVNPDMSGEFGYV</sequence>
<comment type="caution">
    <text evidence="1">The sequence shown here is derived from an EMBL/GenBank/DDBJ whole genome shotgun (WGS) entry which is preliminary data.</text>
</comment>